<dbReference type="AlphaFoldDB" id="A0AA38S0H7"/>
<comment type="caution">
    <text evidence="1">The sequence shown here is derived from an EMBL/GenBank/DDBJ whole genome shotgun (WGS) entry which is preliminary data.</text>
</comment>
<sequence>MSAPWDLYVALAYRPKLGYRSPEPPPSPPNYALTGFIFNVDEPVERLRRRLENPSVDFCAVPSGKTETVINTLILLFRTLNYYVHFKDMTEYMSSVAHDLCWDVADCRDIVRRYVRAREAFTSVRTRNQSHLARHRSHDSDRVRLLCDLVDEYISSKPVYRATPESRHDFFDQTRALWKDMLKEASILDPMRIIEPPDASMAGDDDMKMEDVEQDNPCPGNLATELVVIADHMKQARTLAQNLDLKRWPQFEKEIAAFVDHVQSDEKEAHRLVKQMDSVLDREQF</sequence>
<gene>
    <name evidence="1" type="ORF">NKR19_g4934</name>
</gene>
<evidence type="ECO:0000313" key="1">
    <source>
        <dbReference type="EMBL" id="KAJ9151462.1"/>
    </source>
</evidence>
<dbReference type="Proteomes" id="UP001174691">
    <property type="component" value="Unassembled WGS sequence"/>
</dbReference>
<reference evidence="1" key="1">
    <citation type="submission" date="2022-07" db="EMBL/GenBank/DDBJ databases">
        <title>Fungi with potential for degradation of polypropylene.</title>
        <authorList>
            <person name="Gostincar C."/>
        </authorList>
    </citation>
    <scope>NUCLEOTIDE SEQUENCE</scope>
    <source>
        <strain evidence="1">EXF-13287</strain>
    </source>
</reference>
<name>A0AA38S0H7_9PEZI</name>
<accession>A0AA38S0H7</accession>
<evidence type="ECO:0000313" key="2">
    <source>
        <dbReference type="Proteomes" id="UP001174691"/>
    </source>
</evidence>
<proteinExistence type="predicted"/>
<organism evidence="1 2">
    <name type="scientific">Coniochaeta hoffmannii</name>
    <dbReference type="NCBI Taxonomy" id="91930"/>
    <lineage>
        <taxon>Eukaryota</taxon>
        <taxon>Fungi</taxon>
        <taxon>Dikarya</taxon>
        <taxon>Ascomycota</taxon>
        <taxon>Pezizomycotina</taxon>
        <taxon>Sordariomycetes</taxon>
        <taxon>Sordariomycetidae</taxon>
        <taxon>Coniochaetales</taxon>
        <taxon>Coniochaetaceae</taxon>
        <taxon>Coniochaeta</taxon>
    </lineage>
</organism>
<protein>
    <submittedName>
        <fullName evidence="1">Uncharacterized protein</fullName>
    </submittedName>
</protein>
<keyword evidence="2" id="KW-1185">Reference proteome</keyword>
<dbReference type="EMBL" id="JANBVN010000064">
    <property type="protein sequence ID" value="KAJ9151462.1"/>
    <property type="molecule type" value="Genomic_DNA"/>
</dbReference>